<proteinExistence type="predicted"/>
<accession>A0A6C8H8U5</accession>
<evidence type="ECO:0000313" key="1">
    <source>
        <dbReference type="EMBL" id="EHC96000.1"/>
    </source>
</evidence>
<gene>
    <name evidence="1" type="ORF">LTSEUGA_0511</name>
</gene>
<organism evidence="1 2">
    <name type="scientific">Salmonella enterica subsp. enterica serovar Uganda str. R8-3404</name>
    <dbReference type="NCBI Taxonomy" id="913083"/>
    <lineage>
        <taxon>Bacteria</taxon>
        <taxon>Pseudomonadati</taxon>
        <taxon>Pseudomonadota</taxon>
        <taxon>Gammaproteobacteria</taxon>
        <taxon>Enterobacterales</taxon>
        <taxon>Enterobacteriaceae</taxon>
        <taxon>Salmonella</taxon>
    </lineage>
</organism>
<dbReference type="AlphaFoldDB" id="A0A6C8H8U5"/>
<comment type="caution">
    <text evidence="1">The sequence shown here is derived from an EMBL/GenBank/DDBJ whole genome shotgun (WGS) entry which is preliminary data.</text>
</comment>
<reference evidence="1 2" key="1">
    <citation type="journal article" date="2011" name="BMC Genomics">
        <title>Genome sequencing reveals diversification of virulence factor content and possible host adaptation in distinct subpopulations of Salmonella enterica.</title>
        <authorList>
            <person name="den Bakker H.C."/>
            <person name="Moreno Switt A.I."/>
            <person name="Govoni G."/>
            <person name="Cummings C.A."/>
            <person name="Ranieri M.L."/>
            <person name="Degoricija L."/>
            <person name="Hoelzer K."/>
            <person name="Rodriguez-Rivera L.D."/>
            <person name="Brown S."/>
            <person name="Bolchacova E."/>
            <person name="Furtado M.R."/>
            <person name="Wiedmann M."/>
        </authorList>
    </citation>
    <scope>NUCLEOTIDE SEQUENCE [LARGE SCALE GENOMIC DNA]</scope>
    <source>
        <strain evidence="1 2">R8-3404</strain>
    </source>
</reference>
<dbReference type="EMBL" id="AFCV01000138">
    <property type="protein sequence ID" value="EHC96000.1"/>
    <property type="molecule type" value="Genomic_DNA"/>
</dbReference>
<evidence type="ECO:0000313" key="2">
    <source>
        <dbReference type="Proteomes" id="UP000003915"/>
    </source>
</evidence>
<name>A0A6C8H8U5_SALET</name>
<protein>
    <submittedName>
        <fullName evidence="1">Uncharacterized protein</fullName>
    </submittedName>
</protein>
<dbReference type="Proteomes" id="UP000003915">
    <property type="component" value="Unassembled WGS sequence"/>
</dbReference>
<sequence length="39" mass="4338">MRDYFAAKAMQSLIARGGVFDGTEIQAYKIADAMLKARE</sequence>